<comment type="caution">
    <text evidence="2">The sequence shown here is derived from an EMBL/GenBank/DDBJ whole genome shotgun (WGS) entry which is preliminary data.</text>
</comment>
<gene>
    <name evidence="2" type="ORF">ENV70_06155</name>
</gene>
<dbReference type="AlphaFoldDB" id="A0A7C6AG60"/>
<keyword evidence="1" id="KW-0472">Membrane</keyword>
<organism evidence="2">
    <name type="scientific">candidate division WOR-3 bacterium</name>
    <dbReference type="NCBI Taxonomy" id="2052148"/>
    <lineage>
        <taxon>Bacteria</taxon>
        <taxon>Bacteria division WOR-3</taxon>
    </lineage>
</organism>
<proteinExistence type="predicted"/>
<feature type="transmembrane region" description="Helical" evidence="1">
    <location>
        <begin position="12"/>
        <end position="30"/>
    </location>
</feature>
<dbReference type="EMBL" id="DTHJ01000130">
    <property type="protein sequence ID" value="HHS63174.1"/>
    <property type="molecule type" value="Genomic_DNA"/>
</dbReference>
<keyword evidence="1" id="KW-1133">Transmembrane helix</keyword>
<name>A0A7C6AG60_UNCW3</name>
<evidence type="ECO:0008006" key="3">
    <source>
        <dbReference type="Google" id="ProtNLM"/>
    </source>
</evidence>
<evidence type="ECO:0000313" key="2">
    <source>
        <dbReference type="EMBL" id="HHS63174.1"/>
    </source>
</evidence>
<keyword evidence="1" id="KW-0812">Transmembrane</keyword>
<reference evidence="2" key="1">
    <citation type="journal article" date="2020" name="mSystems">
        <title>Genome- and Community-Level Interaction Insights into Carbon Utilization and Element Cycling Functions of Hydrothermarchaeota in Hydrothermal Sediment.</title>
        <authorList>
            <person name="Zhou Z."/>
            <person name="Liu Y."/>
            <person name="Xu W."/>
            <person name="Pan J."/>
            <person name="Luo Z.H."/>
            <person name="Li M."/>
        </authorList>
    </citation>
    <scope>NUCLEOTIDE SEQUENCE [LARGE SCALE GENOMIC DNA]</scope>
    <source>
        <strain evidence="2">SpSt-783</strain>
    </source>
</reference>
<accession>A0A7C6AG60</accession>
<evidence type="ECO:0000256" key="1">
    <source>
        <dbReference type="SAM" id="Phobius"/>
    </source>
</evidence>
<sequence length="132" mass="15597">MKWQTHPAKENITKTILSIAFIFIFVILIANFYNLYWALLGLVFLFASLHSYYFPTTYEITDEEIIIKTIFTTQKRKLSEFKRLYIGKNGILLSPFKHKTFLNNFRGVFLLLPREHNEIINFIKGKLDTENG</sequence>
<protein>
    <recommendedName>
        <fullName evidence="3">PH domain-containing protein</fullName>
    </recommendedName>
</protein>